<dbReference type="EMBL" id="KV784360">
    <property type="protein sequence ID" value="OEU14776.1"/>
    <property type="molecule type" value="Genomic_DNA"/>
</dbReference>
<dbReference type="AlphaFoldDB" id="A0A1E7F9F3"/>
<proteinExistence type="predicted"/>
<gene>
    <name evidence="1" type="ORF">FRACYDRAFT_241331</name>
</gene>
<evidence type="ECO:0000313" key="2">
    <source>
        <dbReference type="Proteomes" id="UP000095751"/>
    </source>
</evidence>
<dbReference type="KEGG" id="fcy:FRACYDRAFT_241331"/>
<evidence type="ECO:0000313" key="1">
    <source>
        <dbReference type="EMBL" id="OEU14776.1"/>
    </source>
</evidence>
<sequence>MNSRREPSRFLRPRRGEIGTRRLYMSRSHRTELCSREFNLDRIPLPERSSSMRRLSSSAFGLDDDSSNIDNMDEIDASDIEFVTGRYPSNGFNEIGKRDIHEGNKAII</sequence>
<protein>
    <submittedName>
        <fullName evidence="1">Uncharacterized protein</fullName>
    </submittedName>
</protein>
<keyword evidence="2" id="KW-1185">Reference proteome</keyword>
<dbReference type="Proteomes" id="UP000095751">
    <property type="component" value="Unassembled WGS sequence"/>
</dbReference>
<name>A0A1E7F9F3_9STRA</name>
<accession>A0A1E7F9F3</accession>
<reference evidence="1 2" key="1">
    <citation type="submission" date="2016-09" db="EMBL/GenBank/DDBJ databases">
        <title>Extensive genetic diversity and differential bi-allelic expression allows diatom success in the polar Southern Ocean.</title>
        <authorList>
            <consortium name="DOE Joint Genome Institute"/>
            <person name="Mock T."/>
            <person name="Otillar R.P."/>
            <person name="Strauss J."/>
            <person name="Dupont C."/>
            <person name="Frickenhaus S."/>
            <person name="Maumus F."/>
            <person name="Mcmullan M."/>
            <person name="Sanges R."/>
            <person name="Schmutz J."/>
            <person name="Toseland A."/>
            <person name="Valas R."/>
            <person name="Veluchamy A."/>
            <person name="Ward B.J."/>
            <person name="Allen A."/>
            <person name="Barry K."/>
            <person name="Falciatore A."/>
            <person name="Ferrante M."/>
            <person name="Fortunato A.E."/>
            <person name="Gloeckner G."/>
            <person name="Gruber A."/>
            <person name="Hipkin R."/>
            <person name="Janech M."/>
            <person name="Kroth P."/>
            <person name="Leese F."/>
            <person name="Lindquist E."/>
            <person name="Lyon B.R."/>
            <person name="Martin J."/>
            <person name="Mayer C."/>
            <person name="Parker M."/>
            <person name="Quesneville H."/>
            <person name="Raymond J."/>
            <person name="Uhlig C."/>
            <person name="Valentin K.U."/>
            <person name="Worden A.Z."/>
            <person name="Armbrust E.V."/>
            <person name="Bowler C."/>
            <person name="Green B."/>
            <person name="Moulton V."/>
            <person name="Van Oosterhout C."/>
            <person name="Grigoriev I."/>
        </authorList>
    </citation>
    <scope>NUCLEOTIDE SEQUENCE [LARGE SCALE GENOMIC DNA]</scope>
    <source>
        <strain evidence="1 2">CCMP1102</strain>
    </source>
</reference>
<organism evidence="1 2">
    <name type="scientific">Fragilariopsis cylindrus CCMP1102</name>
    <dbReference type="NCBI Taxonomy" id="635003"/>
    <lineage>
        <taxon>Eukaryota</taxon>
        <taxon>Sar</taxon>
        <taxon>Stramenopiles</taxon>
        <taxon>Ochrophyta</taxon>
        <taxon>Bacillariophyta</taxon>
        <taxon>Bacillariophyceae</taxon>
        <taxon>Bacillariophycidae</taxon>
        <taxon>Bacillariales</taxon>
        <taxon>Bacillariaceae</taxon>
        <taxon>Fragilariopsis</taxon>
    </lineage>
</organism>
<dbReference type="InParanoid" id="A0A1E7F9F3"/>